<proteinExistence type="predicted"/>
<dbReference type="InterPro" id="IPR009305">
    <property type="entry name" value="Mpo1-like"/>
</dbReference>
<dbReference type="GO" id="GO:0005829">
    <property type="term" value="C:cytosol"/>
    <property type="evidence" value="ECO:0007669"/>
    <property type="project" value="TreeGrafter"/>
</dbReference>
<name>A0A080M039_9PROT</name>
<dbReference type="EC" id="3.5.1.81" evidence="1"/>
<gene>
    <name evidence="1" type="primary">dan</name>
    <name evidence="1" type="ORF">AW09_000070</name>
</gene>
<dbReference type="GO" id="GO:0047420">
    <property type="term" value="F:N-acyl-D-amino-acid deacylase activity"/>
    <property type="evidence" value="ECO:0007669"/>
    <property type="project" value="UniProtKB-EC"/>
</dbReference>
<dbReference type="Proteomes" id="UP000020077">
    <property type="component" value="Unassembled WGS sequence"/>
</dbReference>
<dbReference type="AlphaFoldDB" id="A0A080M039"/>
<dbReference type="Gene3D" id="3.20.20.140">
    <property type="entry name" value="Metal-dependent hydrolases"/>
    <property type="match status" value="1"/>
</dbReference>
<protein>
    <submittedName>
        <fullName evidence="1">D-aminoacylase</fullName>
        <ecNumber evidence="1">3.5.1.81</ecNumber>
    </submittedName>
</protein>
<dbReference type="Pfam" id="PF06127">
    <property type="entry name" value="Mpo1-like"/>
    <property type="match status" value="1"/>
</dbReference>
<dbReference type="EMBL" id="JDVG02000012">
    <property type="protein sequence ID" value="KFB74602.1"/>
    <property type="molecule type" value="Genomic_DNA"/>
</dbReference>
<dbReference type="PANTHER" id="PTHR11647">
    <property type="entry name" value="HYDRANTOINASE/DIHYDROPYRIMIDINASE FAMILY MEMBER"/>
    <property type="match status" value="1"/>
</dbReference>
<dbReference type="PANTHER" id="PTHR11647:SF1">
    <property type="entry name" value="COLLAPSIN RESPONSE MEDIATOR PROTEIN"/>
    <property type="match status" value="1"/>
</dbReference>
<keyword evidence="1" id="KW-0378">Hydrolase</keyword>
<dbReference type="GO" id="GO:0016812">
    <property type="term" value="F:hydrolase activity, acting on carbon-nitrogen (but not peptide) bonds, in cyclic amides"/>
    <property type="evidence" value="ECO:0007669"/>
    <property type="project" value="TreeGrafter"/>
</dbReference>
<accession>A0A080M039</accession>
<reference evidence="1 2" key="1">
    <citation type="submission" date="2014-02" db="EMBL/GenBank/DDBJ databases">
        <title>Expanding our view of genomic diversity in Candidatus Accumulibacter clades.</title>
        <authorList>
            <person name="Skennerton C.T."/>
            <person name="Barr J.J."/>
            <person name="Slater F.R."/>
            <person name="Bond P.L."/>
            <person name="Tyson G.W."/>
        </authorList>
    </citation>
    <scope>NUCLEOTIDE SEQUENCE [LARGE SCALE GENOMIC DNA]</scope>
    <source>
        <strain evidence="2">BA-91</strain>
    </source>
</reference>
<dbReference type="InterPro" id="IPR011059">
    <property type="entry name" value="Metal-dep_hydrolase_composite"/>
</dbReference>
<dbReference type="SUPFAM" id="SSF51338">
    <property type="entry name" value="Composite domain of metallo-dependent hydrolases"/>
    <property type="match status" value="1"/>
</dbReference>
<dbReference type="InterPro" id="IPR032466">
    <property type="entry name" value="Metal_Hydrolase"/>
</dbReference>
<organism evidence="1 2">
    <name type="scientific">Candidatus Accumulibacter phosphatis</name>
    <dbReference type="NCBI Taxonomy" id="327160"/>
    <lineage>
        <taxon>Bacteria</taxon>
        <taxon>Pseudomonadati</taxon>
        <taxon>Pseudomonadota</taxon>
        <taxon>Betaproteobacteria</taxon>
        <taxon>Candidatus Accumulibacter</taxon>
    </lineage>
</organism>
<comment type="caution">
    <text evidence="1">The sequence shown here is derived from an EMBL/GenBank/DDBJ whole genome shotgun (WGS) entry which is preliminary data.</text>
</comment>
<sequence length="705" mass="78230">MLDLLLKGGLVFDGTGAPPCCADVAIVDGRIARLAPAIDEEARTTRDVSGFWIVPGFIDIHTHYDLEVEIAPGLAESVRHGVTSIVMGNCSLSLTVGESQDLADIFLRVESLPAPLVRKWLERAVSWGSPQAYLEHLRTLPLGPHVAPLLGHSALRTAVMGLQRSLHERASDDDLAQMRSLAGQALDAGCFGISVDMVHWHKVSGVFAGRSVPSHYADAREYRMLAELCRERDAVFQVTPNPQKALSFLLILAMSTGIFRPPLRATVLSALDMSDHPQLWRLFPLSTFIVNRLLGGNLRFQTLAEPFAIYADGPITPLFEEFAAGIELNSCANADARRELWASEGFKERFRSDWERRELRTFHRDPARMWVVASPEADQVGMSVAMIATARGMNATAALIDLLATHDERLRWVACGANERPAIRERLLAHPHIHPGFTDAGAHSRNLAFFDGALAVLRQAMATACLPPERAIARVTGEVARWFHLDAGELRAGRRADLLVLSPEGLRSPPPAPVEVDDPLLEGARRMVKRGSETAVLSVFVAGIEVVRQGRPLPVLGTVQTGTLLKPTVQVRGQAAVLRRYRNRIDDEIVDHPFHEYWDIFVFKHQDRRNVLLHCLAVLMMYSSGLALVITGNPWWLLLVLASQATGLSGHWLFERSHVDIRDLVFSWRASRCLNRMFFAVLRGRYWHEVGRVRSEFAAFQGIAA</sequence>
<evidence type="ECO:0000313" key="2">
    <source>
        <dbReference type="Proteomes" id="UP000020077"/>
    </source>
</evidence>
<dbReference type="SUPFAM" id="SSF51556">
    <property type="entry name" value="Metallo-dependent hydrolases"/>
    <property type="match status" value="1"/>
</dbReference>
<dbReference type="InterPro" id="IPR050378">
    <property type="entry name" value="Metallo-dep_Hydrolases_sf"/>
</dbReference>
<evidence type="ECO:0000313" key="1">
    <source>
        <dbReference type="EMBL" id="KFB74602.1"/>
    </source>
</evidence>